<dbReference type="AlphaFoldDB" id="A0A6C0KUX9"/>
<evidence type="ECO:0000313" key="1">
    <source>
        <dbReference type="EMBL" id="QHU21765.1"/>
    </source>
</evidence>
<sequence length="102" mass="11577">MSQSDDVRAYLTAKYQKAGLIDKDGNKTLADTVEFDPYNYPSDGLISYCAQCQSDFESSRKTMAKAAKPVAEFEHSAACLWYDFFVRKVKLSYPNASIRRKN</sequence>
<proteinExistence type="predicted"/>
<name>A0A6C0KUX9_9ZZZZ</name>
<organism evidence="1">
    <name type="scientific">viral metagenome</name>
    <dbReference type="NCBI Taxonomy" id="1070528"/>
    <lineage>
        <taxon>unclassified sequences</taxon>
        <taxon>metagenomes</taxon>
        <taxon>organismal metagenomes</taxon>
    </lineage>
</organism>
<reference evidence="1" key="1">
    <citation type="journal article" date="2020" name="Nature">
        <title>Giant virus diversity and host interactions through global metagenomics.</title>
        <authorList>
            <person name="Schulz F."/>
            <person name="Roux S."/>
            <person name="Paez-Espino D."/>
            <person name="Jungbluth S."/>
            <person name="Walsh D.A."/>
            <person name="Denef V.J."/>
            <person name="McMahon K.D."/>
            <person name="Konstantinidis K.T."/>
            <person name="Eloe-Fadrosh E.A."/>
            <person name="Kyrpides N.C."/>
            <person name="Woyke T."/>
        </authorList>
    </citation>
    <scope>NUCLEOTIDE SEQUENCE</scope>
    <source>
        <strain evidence="1">GVMAG-S-3300013286-35</strain>
    </source>
</reference>
<protein>
    <submittedName>
        <fullName evidence="1">Uncharacterized protein</fullName>
    </submittedName>
</protein>
<dbReference type="EMBL" id="MN740992">
    <property type="protein sequence ID" value="QHU21765.1"/>
    <property type="molecule type" value="Genomic_DNA"/>
</dbReference>
<accession>A0A6C0KUX9</accession>